<proteinExistence type="predicted"/>
<dbReference type="Proteomes" id="UP000637906">
    <property type="component" value="Unassembled WGS sequence"/>
</dbReference>
<organism evidence="1 2">
    <name type="scientific">Candidatus Mesenet longicola</name>
    <dbReference type="NCBI Taxonomy" id="1892558"/>
    <lineage>
        <taxon>Bacteria</taxon>
        <taxon>Pseudomonadati</taxon>
        <taxon>Pseudomonadota</taxon>
        <taxon>Alphaproteobacteria</taxon>
        <taxon>Rickettsiales</taxon>
        <taxon>Anaplasmataceae</taxon>
        <taxon>Candidatus Mesenet</taxon>
    </lineage>
</organism>
<reference evidence="1 2" key="1">
    <citation type="journal article" date="2021" name="Microb. Ecol.">
        <title>Candidatus Mesenet longicola: Novel Endosymbionts of Brontispa longissima that Induce Cytoplasmic Incompatibility.</title>
        <authorList>
            <person name="Takano S."/>
            <person name="Gotoh Y."/>
            <person name="Hayashi T."/>
        </authorList>
    </citation>
    <scope>NUCLEOTIDE SEQUENCE [LARGE SCALE GENOMIC DNA]</scope>
    <source>
        <strain evidence="1">L5</strain>
    </source>
</reference>
<sequence>MSNLDITFDDAYEYGTYKYSAFDGKNTYHHIKNDDVGLRINPGNDGAMFYEGTNPKAQDFFYSINCNLNVIDRSDSSVTAHFQCSDHNLKVNKSTIQNGDACNRSNVCLNEMKSLHFRFK</sequence>
<accession>A0A8J3HWV8</accession>
<gene>
    <name evidence="1" type="ORF">sL5_00790</name>
</gene>
<protein>
    <submittedName>
        <fullName evidence="1">Uncharacterized protein</fullName>
    </submittedName>
</protein>
<name>A0A8J3HWV8_9RICK</name>
<dbReference type="AlphaFoldDB" id="A0A8J3HWV8"/>
<keyword evidence="2" id="KW-1185">Reference proteome</keyword>
<comment type="caution">
    <text evidence="1">The sequence shown here is derived from an EMBL/GenBank/DDBJ whole genome shotgun (WGS) entry which is preliminary data.</text>
</comment>
<evidence type="ECO:0000313" key="1">
    <source>
        <dbReference type="EMBL" id="GHM59086.1"/>
    </source>
</evidence>
<dbReference type="EMBL" id="BNGU01000002">
    <property type="protein sequence ID" value="GHM59086.1"/>
    <property type="molecule type" value="Genomic_DNA"/>
</dbReference>
<evidence type="ECO:0000313" key="2">
    <source>
        <dbReference type="Proteomes" id="UP000637906"/>
    </source>
</evidence>